<dbReference type="SUPFAM" id="SSF88946">
    <property type="entry name" value="Sigma2 domain of RNA polymerase sigma factors"/>
    <property type="match status" value="1"/>
</dbReference>
<accession>A0A2V1INZ9</accession>
<dbReference type="Pfam" id="PF08281">
    <property type="entry name" value="Sigma70_r4_2"/>
    <property type="match status" value="1"/>
</dbReference>
<dbReference type="InterPro" id="IPR013324">
    <property type="entry name" value="RNA_pol_sigma_r3/r4-like"/>
</dbReference>
<dbReference type="CDD" id="cd06171">
    <property type="entry name" value="Sigma70_r4"/>
    <property type="match status" value="1"/>
</dbReference>
<dbReference type="Pfam" id="PF04542">
    <property type="entry name" value="Sigma70_r2"/>
    <property type="match status" value="1"/>
</dbReference>
<keyword evidence="2" id="KW-0805">Transcription regulation</keyword>
<dbReference type="RefSeq" id="WP_107036962.1">
    <property type="nucleotide sequence ID" value="NZ_CP098825.1"/>
</dbReference>
<evidence type="ECO:0000256" key="2">
    <source>
        <dbReference type="ARBA" id="ARBA00023015"/>
    </source>
</evidence>
<dbReference type="InterPro" id="IPR013249">
    <property type="entry name" value="RNA_pol_sigma70_r4_t2"/>
</dbReference>
<dbReference type="EMBL" id="PUBV01000046">
    <property type="protein sequence ID" value="PWB05898.1"/>
    <property type="molecule type" value="Genomic_DNA"/>
</dbReference>
<evidence type="ECO:0000256" key="3">
    <source>
        <dbReference type="ARBA" id="ARBA00023082"/>
    </source>
</evidence>
<gene>
    <name evidence="7" type="ORF">C5O25_12025</name>
</gene>
<dbReference type="NCBIfam" id="TIGR02937">
    <property type="entry name" value="sigma70-ECF"/>
    <property type="match status" value="1"/>
</dbReference>
<comment type="similarity">
    <text evidence="1">Belongs to the sigma-70 factor family. ECF subfamily.</text>
</comment>
<dbReference type="GO" id="GO:0016987">
    <property type="term" value="F:sigma factor activity"/>
    <property type="evidence" value="ECO:0007669"/>
    <property type="project" value="UniProtKB-KW"/>
</dbReference>
<dbReference type="Gene3D" id="1.10.1740.10">
    <property type="match status" value="1"/>
</dbReference>
<keyword evidence="3" id="KW-0731">Sigma factor</keyword>
<evidence type="ECO:0000313" key="8">
    <source>
        <dbReference type="Proteomes" id="UP000244925"/>
    </source>
</evidence>
<dbReference type="InterPro" id="IPR007627">
    <property type="entry name" value="RNA_pol_sigma70_r2"/>
</dbReference>
<comment type="caution">
    <text evidence="7">The sequence shown here is derived from an EMBL/GenBank/DDBJ whole genome shotgun (WGS) entry which is preliminary data.</text>
</comment>
<reference evidence="8" key="1">
    <citation type="submission" date="2018-02" db="EMBL/GenBank/DDBJ databases">
        <authorList>
            <person name="Clavel T."/>
            <person name="Strowig T."/>
        </authorList>
    </citation>
    <scope>NUCLEOTIDE SEQUENCE [LARGE SCALE GENOMIC DNA]</scope>
    <source>
        <strain evidence="8">DSM 100764</strain>
    </source>
</reference>
<dbReference type="InterPro" id="IPR014284">
    <property type="entry name" value="RNA_pol_sigma-70_dom"/>
</dbReference>
<name>A0A2V1INZ9_9BACT</name>
<proteinExistence type="inferred from homology"/>
<evidence type="ECO:0000259" key="5">
    <source>
        <dbReference type="Pfam" id="PF04542"/>
    </source>
</evidence>
<evidence type="ECO:0000313" key="7">
    <source>
        <dbReference type="EMBL" id="PWB05898.1"/>
    </source>
</evidence>
<dbReference type="GeneID" id="93424698"/>
<keyword evidence="8" id="KW-1185">Reference proteome</keyword>
<organism evidence="7 8">
    <name type="scientific">Paramuribaculum intestinale</name>
    <dbReference type="NCBI Taxonomy" id="2094151"/>
    <lineage>
        <taxon>Bacteria</taxon>
        <taxon>Pseudomonadati</taxon>
        <taxon>Bacteroidota</taxon>
        <taxon>Bacteroidia</taxon>
        <taxon>Bacteroidales</taxon>
        <taxon>Muribaculaceae</taxon>
        <taxon>Paramuribaculum</taxon>
    </lineage>
</organism>
<dbReference type="InterPro" id="IPR036388">
    <property type="entry name" value="WH-like_DNA-bd_sf"/>
</dbReference>
<dbReference type="GO" id="GO:0003677">
    <property type="term" value="F:DNA binding"/>
    <property type="evidence" value="ECO:0007669"/>
    <property type="project" value="InterPro"/>
</dbReference>
<dbReference type="Proteomes" id="UP000244925">
    <property type="component" value="Unassembled WGS sequence"/>
</dbReference>
<dbReference type="PANTHER" id="PTHR43133:SF39">
    <property type="entry name" value="SIMILAR TO RNA POLYMERASE SIGMA-E FACTOR"/>
    <property type="match status" value="1"/>
</dbReference>
<evidence type="ECO:0000256" key="1">
    <source>
        <dbReference type="ARBA" id="ARBA00010641"/>
    </source>
</evidence>
<dbReference type="InterPro" id="IPR039425">
    <property type="entry name" value="RNA_pol_sigma-70-like"/>
</dbReference>
<feature type="domain" description="RNA polymerase sigma-70 region 2" evidence="5">
    <location>
        <begin position="15"/>
        <end position="77"/>
    </location>
</feature>
<dbReference type="AlphaFoldDB" id="A0A2V1INZ9"/>
<keyword evidence="4" id="KW-0804">Transcription</keyword>
<sequence length="163" mass="18657">MDRHKFIRQLTDYMESHKQQLFRYVCYHVGSAADAEDILHDVYLRMAEGYDASCPVGNMPGYVYRSLFNACVSNARSVRCLSLDSPEVERLISEPSACFEDEFQRVSIMLSGLPETCSEVIRLRIYGSMTFDNIAEVLGVSAATAKRRYYQGLELLRLKYDVL</sequence>
<dbReference type="Gene3D" id="1.10.10.10">
    <property type="entry name" value="Winged helix-like DNA-binding domain superfamily/Winged helix DNA-binding domain"/>
    <property type="match status" value="1"/>
</dbReference>
<evidence type="ECO:0000259" key="6">
    <source>
        <dbReference type="Pfam" id="PF08281"/>
    </source>
</evidence>
<dbReference type="SUPFAM" id="SSF88659">
    <property type="entry name" value="Sigma3 and sigma4 domains of RNA polymerase sigma factors"/>
    <property type="match status" value="1"/>
</dbReference>
<dbReference type="GO" id="GO:0006352">
    <property type="term" value="P:DNA-templated transcription initiation"/>
    <property type="evidence" value="ECO:0007669"/>
    <property type="project" value="InterPro"/>
</dbReference>
<feature type="domain" description="RNA polymerase sigma factor 70 region 4 type 2" evidence="6">
    <location>
        <begin position="109"/>
        <end position="155"/>
    </location>
</feature>
<dbReference type="PANTHER" id="PTHR43133">
    <property type="entry name" value="RNA POLYMERASE ECF-TYPE SIGMA FACTO"/>
    <property type="match status" value="1"/>
</dbReference>
<protein>
    <submittedName>
        <fullName evidence="7">Sigma-70 family RNA polymerase sigma factor</fullName>
    </submittedName>
</protein>
<evidence type="ECO:0000256" key="4">
    <source>
        <dbReference type="ARBA" id="ARBA00023163"/>
    </source>
</evidence>
<dbReference type="InterPro" id="IPR013325">
    <property type="entry name" value="RNA_pol_sigma_r2"/>
</dbReference>